<dbReference type="Pfam" id="PF12974">
    <property type="entry name" value="Phosphonate-bd"/>
    <property type="match status" value="1"/>
</dbReference>
<dbReference type="OrthoDB" id="506623at2"/>
<evidence type="ECO:0000256" key="2">
    <source>
        <dbReference type="ARBA" id="ARBA00022448"/>
    </source>
</evidence>
<dbReference type="CDD" id="cd13558">
    <property type="entry name" value="PBP2_SsuA_like_2"/>
    <property type="match status" value="1"/>
</dbReference>
<dbReference type="HOGENOM" id="CLU_028871_2_1_11"/>
<keyword evidence="2" id="KW-0813">Transport</keyword>
<evidence type="ECO:0000256" key="4">
    <source>
        <dbReference type="ARBA" id="ARBA00055538"/>
    </source>
</evidence>
<comment type="function">
    <text evidence="4">Part of a binding-protein-dependent transport system for aliphatic sulfonates. Putative binding protein.</text>
</comment>
<evidence type="ECO:0000256" key="6">
    <source>
        <dbReference type="SAM" id="SignalP"/>
    </source>
</evidence>
<organism evidence="7 8">
    <name type="scientific">Thermomonospora curvata (strain ATCC 19995 / DSM 43183 / JCM 3096 / KCTC 9072 / NBRC 15933 / NCIMB 10081 / Henssen B9)</name>
    <dbReference type="NCBI Taxonomy" id="471852"/>
    <lineage>
        <taxon>Bacteria</taxon>
        <taxon>Bacillati</taxon>
        <taxon>Actinomycetota</taxon>
        <taxon>Actinomycetes</taxon>
        <taxon>Streptosporangiales</taxon>
        <taxon>Thermomonosporaceae</taxon>
        <taxon>Thermomonospora</taxon>
    </lineage>
</organism>
<gene>
    <name evidence="7" type="ordered locus">Tcur_1384</name>
</gene>
<dbReference type="Gene3D" id="3.40.190.10">
    <property type="entry name" value="Periplasmic binding protein-like II"/>
    <property type="match status" value="2"/>
</dbReference>
<dbReference type="KEGG" id="tcu:Tcur_1384"/>
<dbReference type="FunFam" id="3.40.190.10:FF:000050">
    <property type="entry name" value="Sulfonate ABC transporter substrate-binding protein"/>
    <property type="match status" value="1"/>
</dbReference>
<reference evidence="7 8" key="1">
    <citation type="journal article" date="2011" name="Stand. Genomic Sci.">
        <title>Complete genome sequence of Thermomonospora curvata type strain (B9).</title>
        <authorList>
            <person name="Chertkov O."/>
            <person name="Sikorski J."/>
            <person name="Nolan M."/>
            <person name="Lapidus A."/>
            <person name="Lucas S."/>
            <person name="Del Rio T.G."/>
            <person name="Tice H."/>
            <person name="Cheng J.F."/>
            <person name="Goodwin L."/>
            <person name="Pitluck S."/>
            <person name="Liolios K."/>
            <person name="Ivanova N."/>
            <person name="Mavromatis K."/>
            <person name="Mikhailova N."/>
            <person name="Ovchinnikova G."/>
            <person name="Pati A."/>
            <person name="Chen A."/>
            <person name="Palaniappan K."/>
            <person name="Djao O.D."/>
            <person name="Land M."/>
            <person name="Hauser L."/>
            <person name="Chang Y.J."/>
            <person name="Jeffries C.D."/>
            <person name="Brettin T."/>
            <person name="Han C."/>
            <person name="Detter J.C."/>
            <person name="Rohde M."/>
            <person name="Goker M."/>
            <person name="Woyke T."/>
            <person name="Bristow J."/>
            <person name="Eisen J.A."/>
            <person name="Markowitz V."/>
            <person name="Hugenholtz P."/>
            <person name="Klenk H.P."/>
            <person name="Kyrpides N.C."/>
        </authorList>
    </citation>
    <scope>NUCLEOTIDE SEQUENCE [LARGE SCALE GENOMIC DNA]</scope>
    <source>
        <strain evidence="8">ATCC 19995 / DSM 43183 / JCM 3096 / KCTC 9072 / NBRC 15933 / NCIMB 10081 / Henssen B9</strain>
    </source>
</reference>
<keyword evidence="8" id="KW-1185">Reference proteome</keyword>
<feature type="signal peptide" evidence="6">
    <location>
        <begin position="1"/>
        <end position="25"/>
    </location>
</feature>
<dbReference type="PANTHER" id="PTHR30024:SF48">
    <property type="entry name" value="ABC TRANSPORTER SUBSTRATE-BINDING PROTEIN"/>
    <property type="match status" value="1"/>
</dbReference>
<dbReference type="SUPFAM" id="SSF53850">
    <property type="entry name" value="Periplasmic binding protein-like II"/>
    <property type="match status" value="1"/>
</dbReference>
<keyword evidence="3 6" id="KW-0732">Signal</keyword>
<evidence type="ECO:0000313" key="7">
    <source>
        <dbReference type="EMBL" id="ACY96966.1"/>
    </source>
</evidence>
<evidence type="ECO:0000256" key="3">
    <source>
        <dbReference type="ARBA" id="ARBA00022729"/>
    </source>
</evidence>
<dbReference type="AlphaFoldDB" id="D1AA30"/>
<dbReference type="PROSITE" id="PS51318">
    <property type="entry name" value="TAT"/>
    <property type="match status" value="1"/>
</dbReference>
<dbReference type="EMBL" id="CP001738">
    <property type="protein sequence ID" value="ACY96966.1"/>
    <property type="molecule type" value="Genomic_DNA"/>
</dbReference>
<evidence type="ECO:0000313" key="8">
    <source>
        <dbReference type="Proteomes" id="UP000001918"/>
    </source>
</evidence>
<dbReference type="PANTHER" id="PTHR30024">
    <property type="entry name" value="ALIPHATIC SULFONATES-BINDING PROTEIN-RELATED"/>
    <property type="match status" value="1"/>
</dbReference>
<proteinExistence type="inferred from homology"/>
<dbReference type="eggNOG" id="COG0715">
    <property type="taxonomic scope" value="Bacteria"/>
</dbReference>
<dbReference type="STRING" id="471852.Tcur_1384"/>
<evidence type="ECO:0000256" key="5">
    <source>
        <dbReference type="ARBA" id="ARBA00070228"/>
    </source>
</evidence>
<dbReference type="RefSeq" id="WP_012851750.1">
    <property type="nucleotide sequence ID" value="NC_013510.1"/>
</dbReference>
<evidence type="ECO:0000256" key="1">
    <source>
        <dbReference type="ARBA" id="ARBA00010742"/>
    </source>
</evidence>
<sequence length="330" mass="34771">MLSRPLSRRSALRQGAAALGALALAAVTAGCGASGAAGSSGDVVLRVGDQTGMTRSRLEAAGLLKNLPYKIEWFRFAAAADLHEALRANAVDIGGAADSPTVAAIAAGSKIKVVAAWSNSGAGSYILVPKDSPIRTFADLAGKRISPSTRGSIAHYLVLGALRRAGLSASDAELNFLTPAEAYGAFSTGKLDAWGTWGVYAARARGRLGARVLTTGRGLTSGLYVMSATERALADAGKREAIVDFNNRVHQGFAWAERKPDDFIAWYADFTKQSTEIAAQVQPEEAAYRRVAVDDRLADQLQQTFDTWVEAGVLQGRLDLGSYVHDLEGS</sequence>
<comment type="similarity">
    <text evidence="1">Belongs to the bacterial solute-binding protein SsuA/TauA family.</text>
</comment>
<feature type="chain" id="PRO_5038848592" description="Putative aliphatic sulfonates-binding protein" evidence="6">
    <location>
        <begin position="26"/>
        <end position="330"/>
    </location>
</feature>
<name>D1AA30_THECD</name>
<dbReference type="Proteomes" id="UP000001918">
    <property type="component" value="Chromosome"/>
</dbReference>
<protein>
    <recommendedName>
        <fullName evidence="5">Putative aliphatic sulfonates-binding protein</fullName>
    </recommendedName>
</protein>
<dbReference type="PROSITE" id="PS51257">
    <property type="entry name" value="PROKAR_LIPOPROTEIN"/>
    <property type="match status" value="1"/>
</dbReference>
<dbReference type="InterPro" id="IPR006311">
    <property type="entry name" value="TAT_signal"/>
</dbReference>
<accession>D1AA30</accession>